<organism evidence="1">
    <name type="scientific">Ixodes ricinus</name>
    <name type="common">Common tick</name>
    <name type="synonym">Acarus ricinus</name>
    <dbReference type="NCBI Taxonomy" id="34613"/>
    <lineage>
        <taxon>Eukaryota</taxon>
        <taxon>Metazoa</taxon>
        <taxon>Ecdysozoa</taxon>
        <taxon>Arthropoda</taxon>
        <taxon>Chelicerata</taxon>
        <taxon>Arachnida</taxon>
        <taxon>Acari</taxon>
        <taxon>Parasitiformes</taxon>
        <taxon>Ixodida</taxon>
        <taxon>Ixodoidea</taxon>
        <taxon>Ixodidae</taxon>
        <taxon>Ixodinae</taxon>
        <taxon>Ixodes</taxon>
    </lineage>
</organism>
<evidence type="ECO:0000313" key="1">
    <source>
        <dbReference type="EMBL" id="MXU85940.1"/>
    </source>
</evidence>
<reference evidence="1" key="1">
    <citation type="submission" date="2019-12" db="EMBL/GenBank/DDBJ databases">
        <title>An insight into the sialome of adult female Ixodes ricinus ticks feeding for 6 days.</title>
        <authorList>
            <person name="Perner J."/>
            <person name="Ribeiro J.M.C."/>
        </authorList>
    </citation>
    <scope>NUCLEOTIDE SEQUENCE</scope>
    <source>
        <strain evidence="1">Semi-engorged</strain>
        <tissue evidence="1">Salivary glands</tissue>
    </source>
</reference>
<proteinExistence type="predicted"/>
<name>A0A6B0UB47_IXORI</name>
<dbReference type="AlphaFoldDB" id="A0A6B0UB47"/>
<protein>
    <submittedName>
        <fullName evidence="1">Uncharacterized protein</fullName>
    </submittedName>
</protein>
<accession>A0A6B0UB47</accession>
<sequence>MDSVTPVVGGVALVSALCGIHEVGPAPTWVKRETHARQNCPVRRANCREDGCSESPHRTVRDTWLPTRRCVAPFGSAQFWVSLYRMDG</sequence>
<dbReference type="EMBL" id="GIFC01003857">
    <property type="protein sequence ID" value="MXU85940.1"/>
    <property type="molecule type" value="Transcribed_RNA"/>
</dbReference>